<gene>
    <name evidence="2" type="ORF">A7L45_11205</name>
</gene>
<dbReference type="KEGG" id="ceu:A7L45_11205"/>
<dbReference type="Pfam" id="PF08821">
    <property type="entry name" value="CGGC"/>
    <property type="match status" value="1"/>
</dbReference>
<sequence length="110" mass="12004">MEVGLIRCMKTEDICAATKDFMVIRNKKGAFKGIKEEIKVIGVNNCGGCPGDKVVKRAQKMVKVGADTIALTSCITKGRPIGSVCPYVEKMKEAIENKLGNTIKLIDYTH</sequence>
<dbReference type="OrthoDB" id="9792960at2"/>
<protein>
    <submittedName>
        <fullName evidence="2">CGGC domain-containing protein</fullName>
    </submittedName>
</protein>
<name>A0A1J0GH07_9CLOT</name>
<evidence type="ECO:0000313" key="3">
    <source>
        <dbReference type="Proteomes" id="UP000182569"/>
    </source>
</evidence>
<accession>A0A1J0GH07</accession>
<dbReference type="SMART" id="SM01078">
    <property type="entry name" value="CGGC"/>
    <property type="match status" value="1"/>
</dbReference>
<proteinExistence type="predicted"/>
<dbReference type="Proteomes" id="UP000182569">
    <property type="component" value="Chromosome"/>
</dbReference>
<dbReference type="RefSeq" id="WP_071612884.1">
    <property type="nucleotide sequence ID" value="NZ_CP015756.1"/>
</dbReference>
<dbReference type="AlphaFoldDB" id="A0A1J0GH07"/>
<dbReference type="EMBL" id="CP015756">
    <property type="protein sequence ID" value="APC40595.1"/>
    <property type="molecule type" value="Genomic_DNA"/>
</dbReference>
<evidence type="ECO:0000313" key="2">
    <source>
        <dbReference type="EMBL" id="APC40595.1"/>
    </source>
</evidence>
<dbReference type="InterPro" id="IPR014925">
    <property type="entry name" value="CGGC_dom"/>
</dbReference>
<keyword evidence="3" id="KW-1185">Reference proteome</keyword>
<organism evidence="2 3">
    <name type="scientific">Clostridium estertheticum subsp. estertheticum</name>
    <dbReference type="NCBI Taxonomy" id="1552"/>
    <lineage>
        <taxon>Bacteria</taxon>
        <taxon>Bacillati</taxon>
        <taxon>Bacillota</taxon>
        <taxon>Clostridia</taxon>
        <taxon>Eubacteriales</taxon>
        <taxon>Clostridiaceae</taxon>
        <taxon>Clostridium</taxon>
    </lineage>
</organism>
<reference evidence="3" key="1">
    <citation type="journal article" date="2016" name="Front. Microbiol.">
        <title>Complete Genome Sequence of Clostridium estertheticum DSM 8809, a Microbe Identified in Spoiled Vacuum Packed Beef.</title>
        <authorList>
            <person name="Yu Z."/>
            <person name="Gunn L."/>
            <person name="Brennan E."/>
            <person name="Reid R."/>
            <person name="Wall P.G."/>
            <person name="Gaora O.P."/>
            <person name="Hurley D."/>
            <person name="Bolton D."/>
            <person name="Fanning S."/>
        </authorList>
    </citation>
    <scope>NUCLEOTIDE SEQUENCE [LARGE SCALE GENOMIC DNA]</scope>
    <source>
        <strain evidence="3">DSM 8809</strain>
    </source>
</reference>
<evidence type="ECO:0000259" key="1">
    <source>
        <dbReference type="SMART" id="SM01078"/>
    </source>
</evidence>
<feature type="domain" description="CGGC" evidence="1">
    <location>
        <begin position="2"/>
        <end position="110"/>
    </location>
</feature>